<organism evidence="1 2">
    <name type="scientific">Pseudorhizobium flavum</name>
    <dbReference type="NCBI Taxonomy" id="1335061"/>
    <lineage>
        <taxon>Bacteria</taxon>
        <taxon>Pseudomonadati</taxon>
        <taxon>Pseudomonadota</taxon>
        <taxon>Alphaproteobacteria</taxon>
        <taxon>Hyphomicrobiales</taxon>
        <taxon>Rhizobiaceae</taxon>
        <taxon>Rhizobium/Agrobacterium group</taxon>
        <taxon>Pseudorhizobium</taxon>
    </lineage>
</organism>
<dbReference type="AlphaFoldDB" id="A0A7X0DF13"/>
<dbReference type="EMBL" id="JACHEJ010000011">
    <property type="protein sequence ID" value="MBB6181671.1"/>
    <property type="molecule type" value="Genomic_DNA"/>
</dbReference>
<protein>
    <submittedName>
        <fullName evidence="1">Uncharacterized protein</fullName>
    </submittedName>
</protein>
<evidence type="ECO:0000313" key="2">
    <source>
        <dbReference type="Proteomes" id="UP000535501"/>
    </source>
</evidence>
<name>A0A7X0DF13_9HYPH</name>
<evidence type="ECO:0000313" key="1">
    <source>
        <dbReference type="EMBL" id="MBB6181671.1"/>
    </source>
</evidence>
<comment type="caution">
    <text evidence="1">The sequence shown here is derived from an EMBL/GenBank/DDBJ whole genome shotgun (WGS) entry which is preliminary data.</text>
</comment>
<keyword evidence="2" id="KW-1185">Reference proteome</keyword>
<dbReference type="Proteomes" id="UP000535501">
    <property type="component" value="Unassembled WGS sequence"/>
</dbReference>
<reference evidence="1 2" key="1">
    <citation type="submission" date="2020-08" db="EMBL/GenBank/DDBJ databases">
        <title>Genomic Encyclopedia of Type Strains, Phase IV (KMG-IV): sequencing the most valuable type-strain genomes for metagenomic binning, comparative biology and taxonomic classification.</title>
        <authorList>
            <person name="Goeker M."/>
        </authorList>
    </citation>
    <scope>NUCLEOTIDE SEQUENCE [LARGE SCALE GENOMIC DNA]</scope>
    <source>
        <strain evidence="1 2">DSM 102134</strain>
    </source>
</reference>
<accession>A0A7X0DF13</accession>
<gene>
    <name evidence="1" type="ORF">HNQ75_003659</name>
</gene>
<sequence length="148" mass="16180">MGWKFPWYGGVTGQYHGEVFSPTAEALRPFPGLSAYQRQNGRFFSPMSQVAGAAICSSVPITTSTSRRLAETSAGPLTGCDSTMSIEYIRGLPPCCSIFLIRCRLCLCKGLRRVPAAGHQRPSSQRRRSRSAAQCRNADFAATRRTIS</sequence>
<proteinExistence type="predicted"/>